<evidence type="ECO:0000313" key="4">
    <source>
        <dbReference type="Proteomes" id="UP000077266"/>
    </source>
</evidence>
<dbReference type="PANTHER" id="PTHR47942:SF16">
    <property type="entry name" value="PENTATRICOPEPTIDE REPEAT DOMAIN CONTAINING PROTEIN-RELATED"/>
    <property type="match status" value="1"/>
</dbReference>
<evidence type="ECO:0000313" key="3">
    <source>
        <dbReference type="EMBL" id="KZV85660.1"/>
    </source>
</evidence>
<gene>
    <name evidence="3" type="ORF">EXIGLDRAFT_753181</name>
</gene>
<organism evidence="3 4">
    <name type="scientific">Exidia glandulosa HHB12029</name>
    <dbReference type="NCBI Taxonomy" id="1314781"/>
    <lineage>
        <taxon>Eukaryota</taxon>
        <taxon>Fungi</taxon>
        <taxon>Dikarya</taxon>
        <taxon>Basidiomycota</taxon>
        <taxon>Agaricomycotina</taxon>
        <taxon>Agaricomycetes</taxon>
        <taxon>Auriculariales</taxon>
        <taxon>Exidiaceae</taxon>
        <taxon>Exidia</taxon>
    </lineage>
</organism>
<protein>
    <recommendedName>
        <fullName evidence="5">Pentatricopeptide repeat-containing protein</fullName>
    </recommendedName>
</protein>
<reference evidence="3 4" key="1">
    <citation type="journal article" date="2016" name="Mol. Biol. Evol.">
        <title>Comparative Genomics of Early-Diverging Mushroom-Forming Fungi Provides Insights into the Origins of Lignocellulose Decay Capabilities.</title>
        <authorList>
            <person name="Nagy L.G."/>
            <person name="Riley R."/>
            <person name="Tritt A."/>
            <person name="Adam C."/>
            <person name="Daum C."/>
            <person name="Floudas D."/>
            <person name="Sun H."/>
            <person name="Yadav J.S."/>
            <person name="Pangilinan J."/>
            <person name="Larsson K.H."/>
            <person name="Matsuura K."/>
            <person name="Barry K."/>
            <person name="Labutti K."/>
            <person name="Kuo R."/>
            <person name="Ohm R.A."/>
            <person name="Bhattacharya S.S."/>
            <person name="Shirouzu T."/>
            <person name="Yoshinaga Y."/>
            <person name="Martin F.M."/>
            <person name="Grigoriev I.V."/>
            <person name="Hibbett D.S."/>
        </authorList>
    </citation>
    <scope>NUCLEOTIDE SEQUENCE [LARGE SCALE GENOMIC DNA]</scope>
    <source>
        <strain evidence="3 4">HHB12029</strain>
    </source>
</reference>
<dbReference type="AlphaFoldDB" id="A0A165DYG2"/>
<sequence length="978" mass="109313">MSFFWSRSLGSCLRPLATRPALPVRHLATHAPFRPKPSHVVWSAVRQELAVGNTFGAIDVVNAALLSDKSMRTNGSNLASTVQFSSRLRSKLPFHSLVHGLIRAGMPFAAAEQVHARMHEGARIRPATLNALLDGLIAAKAGPSNGELSVMGTSQIFARSTARIEAEFPNLADGTRTAIEIMRSARRTRNNRDGKMYDKIIEACLLQGEIVVGCMLFALIVRDWQVRRAIKPKMGSANTQPHGDPAIDGMPLQEAHLNAARAIGLDNWYYHIPRPNQNTLQKLLSYMIFPGATKSASFSPRPGWKPPDVHQVVEMKRGIYILAQLLDDRQLDMNSLVPLIKVMSNVPRTPTVRISTLVGGLPAQYEVSDYCHETLWKFSQTLPDHQVTPTPRAPSMIAPVGVRVYNCLINYVLLHRMDVDAAHRLLEHMCVQRKPRLQPDIVTFNTLLRRGSLLRRNDIVEKAMALLKTIQVKDPELRAIVESWSSSSASPPPQNPWRVTRYHGADEENHRREHARSSRSTSRSGRTPSPAASPATQVSTLDIAANNSSSTSATALVTPATADALISRAATDSEQISAPPHAFAHALEKLAIDKFEFPQSMDLSTLQPPDAFTLSSYITYWVSTNQIDRAIDFICMLLPQLTSVAHEGDVRTSIRARLGSARTQGAKLGSYFFSAAINALRKSGRIGLAERVWYLARLSEEASWNRDPAVSGGVKPWCLDITAYTAMLQCYAVESKKGVTLSFQSGKVFVAGWAFFNWNSETTVSWQQYTADAGAEEAQGSSRWTPTSRKRLVAAREMGQLLVQSMRTRAARIWRLFQGTREKIRPDLPVPDARFFNAMLDIYGRTPHMPPRKQRSSRGRVQNNYRRLTRLHAMNCPLARSHDPTLVEIAEEMAKYGYELPLGLRHSVIGRRISFGRPQPKPVRPRRFPIHRHRGFRAFALDVSKDRGLPIAREPKRWRGVIGDDWSLRFDRQRTATL</sequence>
<evidence type="ECO:0008006" key="5">
    <source>
        <dbReference type="Google" id="ProtNLM"/>
    </source>
</evidence>
<dbReference type="InterPro" id="IPR011990">
    <property type="entry name" value="TPR-like_helical_dom_sf"/>
</dbReference>
<keyword evidence="1" id="KW-0677">Repeat</keyword>
<dbReference type="PANTHER" id="PTHR47942">
    <property type="entry name" value="TETRATRICOPEPTIDE REPEAT (TPR)-LIKE SUPERFAMILY PROTEIN-RELATED"/>
    <property type="match status" value="1"/>
</dbReference>
<feature type="compositionally biased region" description="Low complexity" evidence="2">
    <location>
        <begin position="518"/>
        <end position="530"/>
    </location>
</feature>
<dbReference type="InParanoid" id="A0A165DYG2"/>
<evidence type="ECO:0000256" key="2">
    <source>
        <dbReference type="SAM" id="MobiDB-lite"/>
    </source>
</evidence>
<feature type="region of interest" description="Disordered" evidence="2">
    <location>
        <begin position="506"/>
        <end position="538"/>
    </location>
</feature>
<name>A0A165DYG2_EXIGL</name>
<dbReference type="Proteomes" id="UP000077266">
    <property type="component" value="Unassembled WGS sequence"/>
</dbReference>
<proteinExistence type="predicted"/>
<dbReference type="EMBL" id="KV426180">
    <property type="protein sequence ID" value="KZV85660.1"/>
    <property type="molecule type" value="Genomic_DNA"/>
</dbReference>
<dbReference type="Gene3D" id="1.25.40.10">
    <property type="entry name" value="Tetratricopeptide repeat domain"/>
    <property type="match status" value="1"/>
</dbReference>
<keyword evidence="4" id="KW-1185">Reference proteome</keyword>
<accession>A0A165DYG2</accession>
<dbReference type="InterPro" id="IPR051222">
    <property type="entry name" value="PPR/CCM1_RNA-binding"/>
</dbReference>
<evidence type="ECO:0000256" key="1">
    <source>
        <dbReference type="ARBA" id="ARBA00022737"/>
    </source>
</evidence>
<dbReference type="OrthoDB" id="2554293at2759"/>
<dbReference type="STRING" id="1314781.A0A165DYG2"/>